<evidence type="ECO:0000256" key="4">
    <source>
        <dbReference type="ARBA" id="ARBA00023134"/>
    </source>
</evidence>
<organism evidence="7 8">
    <name type="scientific">Acanthosepion pharaonis</name>
    <name type="common">Pharaoh cuttlefish</name>
    <name type="synonym">Sepia pharaonis</name>
    <dbReference type="NCBI Taxonomy" id="158019"/>
    <lineage>
        <taxon>Eukaryota</taxon>
        <taxon>Metazoa</taxon>
        <taxon>Spiralia</taxon>
        <taxon>Lophotrochozoa</taxon>
        <taxon>Mollusca</taxon>
        <taxon>Cephalopoda</taxon>
        <taxon>Coleoidea</taxon>
        <taxon>Decapodiformes</taxon>
        <taxon>Sepiida</taxon>
        <taxon>Sepiina</taxon>
        <taxon>Sepiidae</taxon>
        <taxon>Acanthosepion</taxon>
    </lineage>
</organism>
<comment type="similarity">
    <text evidence="1">Belongs to the SIMIBI class G3E GTPase family. UreG subfamily.</text>
</comment>
<evidence type="ECO:0000313" key="8">
    <source>
        <dbReference type="Proteomes" id="UP000597762"/>
    </source>
</evidence>
<name>A0A812DH19_ACAPH</name>
<evidence type="ECO:0000256" key="2">
    <source>
        <dbReference type="ARBA" id="ARBA00022741"/>
    </source>
</evidence>
<keyword evidence="3" id="KW-0996">Nickel insertion</keyword>
<dbReference type="InterPro" id="IPR004400">
    <property type="entry name" value="UreG"/>
</dbReference>
<dbReference type="PIRSF" id="PIRSF005624">
    <property type="entry name" value="Ni-bind_GTPase"/>
    <property type="match status" value="1"/>
</dbReference>
<dbReference type="PANTHER" id="PTHR31715:SF0">
    <property type="entry name" value="UREASE ACCESSORY PROTEIN G"/>
    <property type="match status" value="1"/>
</dbReference>
<comment type="caution">
    <text evidence="7">The sequence shown here is derived from an EMBL/GenBank/DDBJ whole genome shotgun (WGS) entry which is preliminary data.</text>
</comment>
<dbReference type="AlphaFoldDB" id="A0A812DH19"/>
<dbReference type="GO" id="GO:0043419">
    <property type="term" value="P:urea catabolic process"/>
    <property type="evidence" value="ECO:0007669"/>
    <property type="project" value="InterPro"/>
</dbReference>
<dbReference type="EMBL" id="CAHIKZ030003325">
    <property type="protein sequence ID" value="CAE1298776.1"/>
    <property type="molecule type" value="Genomic_DNA"/>
</dbReference>
<keyword evidence="4" id="KW-0342">GTP-binding</keyword>
<dbReference type="PANTHER" id="PTHR31715">
    <property type="entry name" value="UREASE ACCESSORY PROTEIN G"/>
    <property type="match status" value="1"/>
</dbReference>
<feature type="domain" description="CobW/HypB/UreG nucleotide-binding" evidence="6">
    <location>
        <begin position="21"/>
        <end position="174"/>
    </location>
</feature>
<keyword evidence="2" id="KW-0547">Nucleotide-binding</keyword>
<sequence length="223" mass="25321">MTCKPCRDFYRKDWDKRAFTVGFFGPPGSGKTSIIHDVCKVLNEKHNICVVTNDAYTQEDADYLVTKGALPKEKVRSVIVEGCPMAVMNKDIEVNLKEIRSLTEQHHPDIILLESAGDCLASYFSRDLVDYAILVIDVAGGHKLIHKRIEGNNHSELLIINKIDLAEAVGINMEDFKMEVIMTRMDRGLLFTSTKNKKDMKHVAESIMYSWRNHTQQIPPQCP</sequence>
<evidence type="ECO:0000259" key="6">
    <source>
        <dbReference type="Pfam" id="PF02492"/>
    </source>
</evidence>
<gene>
    <name evidence="7" type="ORF">SPHA_52790</name>
</gene>
<proteinExistence type="inferred from homology"/>
<dbReference type="InterPro" id="IPR027417">
    <property type="entry name" value="P-loop_NTPase"/>
</dbReference>
<dbReference type="GO" id="GO:0016151">
    <property type="term" value="F:nickel cation binding"/>
    <property type="evidence" value="ECO:0007669"/>
    <property type="project" value="InterPro"/>
</dbReference>
<dbReference type="OrthoDB" id="10063137at2759"/>
<dbReference type="GO" id="GO:0003924">
    <property type="term" value="F:GTPase activity"/>
    <property type="evidence" value="ECO:0007669"/>
    <property type="project" value="InterPro"/>
</dbReference>
<dbReference type="Proteomes" id="UP000597762">
    <property type="component" value="Unassembled WGS sequence"/>
</dbReference>
<dbReference type="Gene3D" id="3.40.50.300">
    <property type="entry name" value="P-loop containing nucleotide triphosphate hydrolases"/>
    <property type="match status" value="1"/>
</dbReference>
<evidence type="ECO:0000256" key="5">
    <source>
        <dbReference type="ARBA" id="ARBA00023186"/>
    </source>
</evidence>
<dbReference type="Pfam" id="PF02492">
    <property type="entry name" value="cobW"/>
    <property type="match status" value="1"/>
</dbReference>
<keyword evidence="8" id="KW-1185">Reference proteome</keyword>
<accession>A0A812DH19</accession>
<keyword evidence="5" id="KW-0143">Chaperone</keyword>
<evidence type="ECO:0000256" key="1">
    <source>
        <dbReference type="ARBA" id="ARBA00005732"/>
    </source>
</evidence>
<reference evidence="7" key="1">
    <citation type="submission" date="2021-01" db="EMBL/GenBank/DDBJ databases">
        <authorList>
            <person name="Li R."/>
            <person name="Bekaert M."/>
        </authorList>
    </citation>
    <scope>NUCLEOTIDE SEQUENCE</scope>
    <source>
        <strain evidence="7">Farmed</strain>
    </source>
</reference>
<dbReference type="GO" id="GO:0005525">
    <property type="term" value="F:GTP binding"/>
    <property type="evidence" value="ECO:0007669"/>
    <property type="project" value="UniProtKB-KW"/>
</dbReference>
<protein>
    <submittedName>
        <fullName evidence="7">UreG</fullName>
    </submittedName>
</protein>
<dbReference type="SUPFAM" id="SSF52540">
    <property type="entry name" value="P-loop containing nucleoside triphosphate hydrolases"/>
    <property type="match status" value="1"/>
</dbReference>
<dbReference type="InterPro" id="IPR003495">
    <property type="entry name" value="CobW/HypB/UreG_nucleotide-bd"/>
</dbReference>
<evidence type="ECO:0000313" key="7">
    <source>
        <dbReference type="EMBL" id="CAE1298776.1"/>
    </source>
</evidence>
<evidence type="ECO:0000256" key="3">
    <source>
        <dbReference type="ARBA" id="ARBA00022988"/>
    </source>
</evidence>